<organism evidence="2 3">
    <name type="scientific">Leifsonia shinshuensis</name>
    <dbReference type="NCBI Taxonomy" id="150026"/>
    <lineage>
        <taxon>Bacteria</taxon>
        <taxon>Bacillati</taxon>
        <taxon>Actinomycetota</taxon>
        <taxon>Actinomycetes</taxon>
        <taxon>Micrococcales</taxon>
        <taxon>Microbacteriaceae</taxon>
        <taxon>Leifsonia</taxon>
    </lineage>
</organism>
<sequence length="419" mass="42781">MPADAAQAAPRVEHVAQLSGAAAPAAIGDAPASSGPAGAGASGASAAAVFGAIRAVDPAALPGFLGAHASDLDRLLTSPPAASDVSQLWKLLDPARQAALVKLAPHVIGNLEGVPYDIRGKANVLDLDRTIAAAKGDLRTERGKTERVALKRQLTTLGNVETALKKKDGVTRTLVSLDTSADARAAIVVGDLRTARYVSVLVPGMYMSVGEQVEGWAGVAQNLYSQETGFLKRFLGSRANTAAPGVAVVAWIGYQTPVLTNIGGMDLARQGADSLERTLIGLQSLRAADPPYLSVFAHSYGSTAALLALEKGTVTVDALALMGSPGSDAQSVDQLGVRNGNVYVGKASMDPIVNSAFFGSDPGAPSYGAKTMGVGGATDPITHKSLSGSSGHNEYFTAGTECMRNLALIGIDKGDLVLG</sequence>
<proteinExistence type="predicted"/>
<dbReference type="Proteomes" id="UP000515511">
    <property type="component" value="Chromosome"/>
</dbReference>
<dbReference type="KEGG" id="lse:F1C12_04475"/>
<evidence type="ECO:0000259" key="1">
    <source>
        <dbReference type="Pfam" id="PF06259"/>
    </source>
</evidence>
<dbReference type="Pfam" id="PF06259">
    <property type="entry name" value="Abhydrolase_8"/>
    <property type="match status" value="1"/>
</dbReference>
<gene>
    <name evidence="2" type="ORF">F1C12_04475</name>
</gene>
<evidence type="ECO:0000313" key="2">
    <source>
        <dbReference type="EMBL" id="QNE34458.1"/>
    </source>
</evidence>
<accession>A0A7G6Y7J3</accession>
<feature type="domain" description="DUF1023" evidence="1">
    <location>
        <begin position="179"/>
        <end position="357"/>
    </location>
</feature>
<protein>
    <recommendedName>
        <fullName evidence="1">DUF1023 domain-containing protein</fullName>
    </recommendedName>
</protein>
<dbReference type="AlphaFoldDB" id="A0A7G6Y7J3"/>
<dbReference type="InterPro" id="IPR010427">
    <property type="entry name" value="DUF1023"/>
</dbReference>
<reference evidence="3" key="1">
    <citation type="submission" date="2019-09" db="EMBL/GenBank/DDBJ databases">
        <title>Antimicrobial potential of Antarctic Bacteria.</title>
        <authorList>
            <person name="Benaud N."/>
            <person name="Edwards R.J."/>
            <person name="Ferrari B.C."/>
        </authorList>
    </citation>
    <scope>NUCLEOTIDE SEQUENCE [LARGE SCALE GENOMIC DNA]</scope>
    <source>
        <strain evidence="3">INR9</strain>
    </source>
</reference>
<dbReference type="RefSeq" id="WP_185277621.1">
    <property type="nucleotide sequence ID" value="NZ_CP043641.1"/>
</dbReference>
<dbReference type="EMBL" id="CP043641">
    <property type="protein sequence ID" value="QNE34458.1"/>
    <property type="molecule type" value="Genomic_DNA"/>
</dbReference>
<evidence type="ECO:0000313" key="3">
    <source>
        <dbReference type="Proteomes" id="UP000515511"/>
    </source>
</evidence>
<name>A0A7G6Y7J3_9MICO</name>